<dbReference type="EMBL" id="LCIH01000013">
    <property type="protein sequence ID" value="KKT51363.1"/>
    <property type="molecule type" value="Genomic_DNA"/>
</dbReference>
<name>A0A0G1HXL8_9BACT</name>
<keyword evidence="1" id="KW-1133">Transmembrane helix</keyword>
<keyword evidence="1" id="KW-0472">Membrane</keyword>
<comment type="caution">
    <text evidence="2">The sequence shown here is derived from an EMBL/GenBank/DDBJ whole genome shotgun (WGS) entry which is preliminary data.</text>
</comment>
<feature type="transmembrane region" description="Helical" evidence="1">
    <location>
        <begin position="12"/>
        <end position="31"/>
    </location>
</feature>
<dbReference type="AlphaFoldDB" id="A0A0G1HXL8"/>
<keyword evidence="1" id="KW-0812">Transmembrane</keyword>
<evidence type="ECO:0000313" key="2">
    <source>
        <dbReference type="EMBL" id="KKT51363.1"/>
    </source>
</evidence>
<gene>
    <name evidence="2" type="ORF">UW44_C0013G0083</name>
</gene>
<dbReference type="Proteomes" id="UP000034006">
    <property type="component" value="Unassembled WGS sequence"/>
</dbReference>
<accession>A0A0G1HXL8</accession>
<evidence type="ECO:0000256" key="1">
    <source>
        <dbReference type="SAM" id="Phobius"/>
    </source>
</evidence>
<organism evidence="2 3">
    <name type="scientific">Candidatus Collierbacteria bacterium GW2011_GWB2_44_22</name>
    <dbReference type="NCBI Taxonomy" id="1618387"/>
    <lineage>
        <taxon>Bacteria</taxon>
        <taxon>Candidatus Collieribacteriota</taxon>
    </lineage>
</organism>
<proteinExistence type="predicted"/>
<sequence>MILDKGNFSGNISVLSTLSSLYCLGLGALLIDNLTGRSTHAASVYPQNGEDNWA</sequence>
<protein>
    <submittedName>
        <fullName evidence="2">Uncharacterized protein</fullName>
    </submittedName>
</protein>
<evidence type="ECO:0000313" key="3">
    <source>
        <dbReference type="Proteomes" id="UP000034006"/>
    </source>
</evidence>
<reference evidence="2 3" key="1">
    <citation type="journal article" date="2015" name="Nature">
        <title>rRNA introns, odd ribosomes, and small enigmatic genomes across a large radiation of phyla.</title>
        <authorList>
            <person name="Brown C.T."/>
            <person name="Hug L.A."/>
            <person name="Thomas B.C."/>
            <person name="Sharon I."/>
            <person name="Castelle C.J."/>
            <person name="Singh A."/>
            <person name="Wilkins M.J."/>
            <person name="Williams K.H."/>
            <person name="Banfield J.F."/>
        </authorList>
    </citation>
    <scope>NUCLEOTIDE SEQUENCE [LARGE SCALE GENOMIC DNA]</scope>
</reference>